<reference evidence="4 12" key="1">
    <citation type="journal article" date="2014" name="BMC Genomics">
        <title>Unusual genome complexity in Lactobacillus salivarius JCM1046.</title>
        <authorList>
            <person name="Raftis E.J."/>
            <person name="Forde B.M."/>
            <person name="Claesson M.J."/>
            <person name="O'Toole P.W."/>
        </authorList>
    </citation>
    <scope>NUCLEOTIDE SEQUENCE [LARGE SCALE GENOMIC DNA]</scope>
    <source>
        <strain evidence="4 12">JCM1046</strain>
    </source>
</reference>
<dbReference type="Pfam" id="PF00106">
    <property type="entry name" value="adh_short"/>
    <property type="match status" value="1"/>
</dbReference>
<dbReference type="RefSeq" id="WP_003700506.1">
    <property type="nucleotide sequence ID" value="NZ_CAKMBQ010000001.1"/>
</dbReference>
<dbReference type="Proteomes" id="UP000437575">
    <property type="component" value="Unassembled WGS sequence"/>
</dbReference>
<dbReference type="Proteomes" id="UP000195378">
    <property type="component" value="Chromosome"/>
</dbReference>
<evidence type="ECO:0000313" key="9">
    <source>
        <dbReference type="EMBL" id="PTR97424.1"/>
    </source>
</evidence>
<dbReference type="EMBL" id="CP020858">
    <property type="protein sequence ID" value="ARU19133.1"/>
    <property type="molecule type" value="Genomic_DNA"/>
</dbReference>
<evidence type="ECO:0000313" key="16">
    <source>
        <dbReference type="Proteomes" id="UP000245607"/>
    </source>
</evidence>
<evidence type="ECO:0000313" key="17">
    <source>
        <dbReference type="Proteomes" id="UP000437575"/>
    </source>
</evidence>
<dbReference type="PRINTS" id="PR00081">
    <property type="entry name" value="GDHRDH"/>
</dbReference>
<reference evidence="8 14" key="2">
    <citation type="submission" date="2016-05" db="EMBL/GenBank/DDBJ databases">
        <authorList>
            <person name="Lee J.-Y."/>
            <person name="Kim E.B."/>
            <person name="Choi Y.-J."/>
        </authorList>
    </citation>
    <scope>NUCLEOTIDE SEQUENCE [LARGE SCALE GENOMIC DNA]</scope>
    <source>
        <strain evidence="8 14">KLA006</strain>
    </source>
</reference>
<evidence type="ECO:0000256" key="3">
    <source>
        <dbReference type="RuleBase" id="RU000363"/>
    </source>
</evidence>
<dbReference type="Proteomes" id="UP000467635">
    <property type="component" value="Unassembled WGS sequence"/>
</dbReference>
<comment type="similarity">
    <text evidence="1 3">Belongs to the short-chain dehydrogenases/reductases (SDR) family.</text>
</comment>
<keyword evidence="2" id="KW-0560">Oxidoreductase</keyword>
<evidence type="ECO:0000256" key="1">
    <source>
        <dbReference type="ARBA" id="ARBA00006484"/>
    </source>
</evidence>
<evidence type="ECO:0000313" key="10">
    <source>
        <dbReference type="EMBL" id="PWG53318.1"/>
    </source>
</evidence>
<accession>A0A089QCD1</accession>
<evidence type="ECO:0000313" key="6">
    <source>
        <dbReference type="EMBL" id="MSE05243.1"/>
    </source>
</evidence>
<dbReference type="EMBL" id="WKKZ01000172">
    <property type="protein sequence ID" value="MSE05243.1"/>
    <property type="molecule type" value="Genomic_DNA"/>
</dbReference>
<dbReference type="InterPro" id="IPR002347">
    <property type="entry name" value="SDR_fam"/>
</dbReference>
<reference evidence="17 18" key="6">
    <citation type="submission" date="2019-11" db="EMBL/GenBank/DDBJ databases">
        <title>Draft Genome Sequence of Plant Growth-Promoting Rhizosphere-Associated Bacteria.</title>
        <authorList>
            <person name="Vasilyev I.Y."/>
            <person name="Radchenko V."/>
            <person name="Ilnitskaya E.V."/>
        </authorList>
    </citation>
    <scope>NUCLEOTIDE SEQUENCE [LARGE SCALE GENOMIC DNA]</scope>
    <source>
        <strain evidence="7 18">VRA_01-1sq_f</strain>
        <strain evidence="6 17">VRA_1sq_f</strain>
    </source>
</reference>
<dbReference type="EMBL" id="QAGV01000002">
    <property type="protein sequence ID" value="PTR97424.1"/>
    <property type="molecule type" value="Genomic_DNA"/>
</dbReference>
<dbReference type="EMBL" id="CP007646">
    <property type="protein sequence ID" value="AIR10754.1"/>
    <property type="molecule type" value="Genomic_DNA"/>
</dbReference>
<evidence type="ECO:0000313" key="8">
    <source>
        <dbReference type="EMBL" id="PAY45078.1"/>
    </source>
</evidence>
<name>A0A089QCD1_9LACO</name>
<reference evidence="5 13" key="3">
    <citation type="submission" date="2017-04" db="EMBL/GenBank/DDBJ databases">
        <title>Complete genome sequence of Lactobacillus salivarius ZLS006, a probiotic strain isolated from healthy piglet.</title>
        <authorList>
            <person name="Zhang D."/>
        </authorList>
    </citation>
    <scope>NUCLEOTIDE SEQUENCE [LARGE SCALE GENOMIC DNA]</scope>
    <source>
        <strain evidence="5 13">ZLS006</strain>
    </source>
</reference>
<dbReference type="EMBL" id="WKKX01000172">
    <property type="protein sequence ID" value="MSE08111.1"/>
    <property type="molecule type" value="Genomic_DNA"/>
</dbReference>
<dbReference type="SUPFAM" id="SSF51735">
    <property type="entry name" value="NAD(P)-binding Rossmann-fold domains"/>
    <property type="match status" value="1"/>
</dbReference>
<dbReference type="EMBL" id="CP114509">
    <property type="protein sequence ID" value="WHS18316.1"/>
    <property type="molecule type" value="Genomic_DNA"/>
</dbReference>
<evidence type="ECO:0000313" key="15">
    <source>
        <dbReference type="Proteomes" id="UP000244552"/>
    </source>
</evidence>
<dbReference type="PROSITE" id="PS00061">
    <property type="entry name" value="ADH_SHORT"/>
    <property type="match status" value="1"/>
</dbReference>
<dbReference type="EMBL" id="LXZO01000112">
    <property type="protein sequence ID" value="PAY45078.1"/>
    <property type="molecule type" value="Genomic_DNA"/>
</dbReference>
<reference evidence="10 16" key="5">
    <citation type="submission" date="2018-05" db="EMBL/GenBank/DDBJ databases">
        <title>Lactobacillus salivarius genome sequencing and assembly.</title>
        <authorList>
            <person name="Audisio C."/>
            <person name="Albarracin L."/>
            <person name="Torres M.J."/>
            <person name="Hebert E.M."/>
            <person name="Saavedra L."/>
        </authorList>
    </citation>
    <scope>NUCLEOTIDE SEQUENCE [LARGE SCALE GENOMIC DNA]</scope>
    <source>
        <strain evidence="10 16">A3iob</strain>
    </source>
</reference>
<dbReference type="PANTHER" id="PTHR44196:SF1">
    <property type="entry name" value="DEHYDROGENASE_REDUCTASE SDR FAMILY MEMBER 7B"/>
    <property type="match status" value="1"/>
</dbReference>
<gene>
    <name evidence="8" type="ORF">A8C52_02060</name>
    <name evidence="5" type="ORF">B7R82_03655</name>
    <name evidence="10" type="ORF">DB362_05190</name>
    <name evidence="9" type="ORF">DBP89_03040</name>
    <name evidence="7" type="ORF">GKC33_05090</name>
    <name evidence="6" type="ORF">GKC34_05260</name>
    <name evidence="4" type="ORF">LSJ_1080c</name>
    <name evidence="11" type="ORF">O2U02_03600</name>
</gene>
<sequence>MKNYKSLKDLTNKVVLITGASGGLGEQIAYQVAKKGAIVVACARRKEKLDVVVENCQNLSKRLAYAYQLDISKPEEVEKVVNEVEEEVGPVSVLINNAGFGLMEDFLDFDMDRAEAMFRVNVLGLMYATKYVATKMAERQVGAIINIASMAGKMATPKSTVYSATKFAVLGFSNALRLELKPLGISVMTVNPGPIRTEFFDKADKTHNYLNSLGNIVLDPEEVAYKIVSKIGTSRREVNLPYYMEVAHHLYEVFPHMADYLTGGIFNKK</sequence>
<dbReference type="PANTHER" id="PTHR44196">
    <property type="entry name" value="DEHYDROGENASE/REDUCTASE SDR FAMILY MEMBER 7B"/>
    <property type="match status" value="1"/>
</dbReference>
<evidence type="ECO:0000256" key="2">
    <source>
        <dbReference type="ARBA" id="ARBA00023002"/>
    </source>
</evidence>
<evidence type="ECO:0000313" key="14">
    <source>
        <dbReference type="Proteomes" id="UP000218139"/>
    </source>
</evidence>
<evidence type="ECO:0000313" key="7">
    <source>
        <dbReference type="EMBL" id="MSE08111.1"/>
    </source>
</evidence>
<reference evidence="9 15" key="4">
    <citation type="journal article" date="2018" name="Genome Announc.">
        <title>Fifty-Six Draft Genome Sequences of 10 Lactobacillus Species from 22 Commercial Dietary Supplements.</title>
        <authorList>
            <person name="Gangiredla J."/>
            <person name="Barnaba T.J."/>
            <person name="Mammel M.K."/>
            <person name="Lacher D.W."/>
            <person name="Elkins C.A."/>
            <person name="Lampel K.A."/>
            <person name="Whitehouse C.A."/>
            <person name="Tartera C."/>
        </authorList>
    </citation>
    <scope>NUCLEOTIDE SEQUENCE [LARGE SCALE GENOMIC DNA]</scope>
    <source>
        <strain evidence="9 15">DS11_12</strain>
    </source>
</reference>
<dbReference type="AlphaFoldDB" id="A0A089QCD1"/>
<dbReference type="KEGG" id="lsj:LSJ_1080c"/>
<evidence type="ECO:0000313" key="5">
    <source>
        <dbReference type="EMBL" id="ARU19133.1"/>
    </source>
</evidence>
<reference evidence="11 19" key="7">
    <citation type="submission" date="2022-12" db="EMBL/GenBank/DDBJ databases">
        <title>Assessment of beneficial effects and identification of host adaptation-associated genes of Ligilactobacillus salivarius isolated from Meles meles.</title>
        <authorList>
            <person name="Wang Y."/>
        </authorList>
    </citation>
    <scope>NUCLEOTIDE SEQUENCE [LARGE SCALE GENOMIC DNA]</scope>
    <source>
        <strain evidence="11 19">S35</strain>
    </source>
</reference>
<evidence type="ECO:0000313" key="4">
    <source>
        <dbReference type="EMBL" id="AIR10754.1"/>
    </source>
</evidence>
<dbReference type="Proteomes" id="UP000029488">
    <property type="component" value="Chromosome"/>
</dbReference>
<protein>
    <submittedName>
        <fullName evidence="6">SDR family NAD(P)-dependent oxidoreductase</fullName>
    </submittedName>
    <submittedName>
        <fullName evidence="11">SDR family oxidoreductase</fullName>
    </submittedName>
    <submittedName>
        <fullName evidence="4 5">Short-chain dehydrogenase</fullName>
    </submittedName>
</protein>
<dbReference type="Proteomes" id="UP001224533">
    <property type="component" value="Chromosome"/>
</dbReference>
<dbReference type="InterPro" id="IPR036291">
    <property type="entry name" value="NAD(P)-bd_dom_sf"/>
</dbReference>
<dbReference type="GO" id="GO:0016020">
    <property type="term" value="C:membrane"/>
    <property type="evidence" value="ECO:0007669"/>
    <property type="project" value="TreeGrafter"/>
</dbReference>
<evidence type="ECO:0000313" key="13">
    <source>
        <dbReference type="Proteomes" id="UP000195378"/>
    </source>
</evidence>
<dbReference type="EMBL" id="QFAS01000005">
    <property type="protein sequence ID" value="PWG53318.1"/>
    <property type="molecule type" value="Genomic_DNA"/>
</dbReference>
<proteinExistence type="inferred from homology"/>
<dbReference type="Gene3D" id="3.40.50.720">
    <property type="entry name" value="NAD(P)-binding Rossmann-like Domain"/>
    <property type="match status" value="1"/>
</dbReference>
<evidence type="ECO:0000313" key="18">
    <source>
        <dbReference type="Proteomes" id="UP000467635"/>
    </source>
</evidence>
<dbReference type="Proteomes" id="UP000244552">
    <property type="component" value="Unassembled WGS sequence"/>
</dbReference>
<dbReference type="Proteomes" id="UP000218139">
    <property type="component" value="Unassembled WGS sequence"/>
</dbReference>
<organism evidence="4 12">
    <name type="scientific">Ligilactobacillus salivarius</name>
    <dbReference type="NCBI Taxonomy" id="1624"/>
    <lineage>
        <taxon>Bacteria</taxon>
        <taxon>Bacillati</taxon>
        <taxon>Bacillota</taxon>
        <taxon>Bacilli</taxon>
        <taxon>Lactobacillales</taxon>
        <taxon>Lactobacillaceae</taxon>
        <taxon>Ligilactobacillus</taxon>
    </lineage>
</organism>
<evidence type="ECO:0000313" key="11">
    <source>
        <dbReference type="EMBL" id="WHS18316.1"/>
    </source>
</evidence>
<dbReference type="GO" id="GO:0016616">
    <property type="term" value="F:oxidoreductase activity, acting on the CH-OH group of donors, NAD or NADP as acceptor"/>
    <property type="evidence" value="ECO:0007669"/>
    <property type="project" value="UniProtKB-ARBA"/>
</dbReference>
<evidence type="ECO:0000313" key="19">
    <source>
        <dbReference type="Proteomes" id="UP001224533"/>
    </source>
</evidence>
<dbReference type="PRINTS" id="PR00080">
    <property type="entry name" value="SDRFAMILY"/>
</dbReference>
<evidence type="ECO:0000313" key="12">
    <source>
        <dbReference type="Proteomes" id="UP000029488"/>
    </source>
</evidence>
<dbReference type="FunFam" id="3.40.50.720:FF:000047">
    <property type="entry name" value="NADP-dependent L-serine/L-allo-threonine dehydrogenase"/>
    <property type="match status" value="1"/>
</dbReference>
<dbReference type="PIRSF" id="PIRSF000126">
    <property type="entry name" value="11-beta-HSD1"/>
    <property type="match status" value="1"/>
</dbReference>
<dbReference type="Proteomes" id="UP000245607">
    <property type="component" value="Unassembled WGS sequence"/>
</dbReference>
<dbReference type="InterPro" id="IPR020904">
    <property type="entry name" value="Sc_DH/Rdtase_CS"/>
</dbReference>